<accession>A0A1F6BQU1</accession>
<dbReference type="Pfam" id="PF01541">
    <property type="entry name" value="GIY-YIG"/>
    <property type="match status" value="1"/>
</dbReference>
<evidence type="ECO:0000256" key="1">
    <source>
        <dbReference type="ARBA" id="ARBA00007435"/>
    </source>
</evidence>
<dbReference type="EMBL" id="MFKI01000016">
    <property type="protein sequence ID" value="OGG39295.1"/>
    <property type="molecule type" value="Genomic_DNA"/>
</dbReference>
<dbReference type="SMART" id="SM00465">
    <property type="entry name" value="GIYc"/>
    <property type="match status" value="1"/>
</dbReference>
<feature type="domain" description="GIY-YIG" evidence="3">
    <location>
        <begin position="1"/>
        <end position="77"/>
    </location>
</feature>
<dbReference type="InterPro" id="IPR050190">
    <property type="entry name" value="UPF0213_domain"/>
</dbReference>
<evidence type="ECO:0000256" key="2">
    <source>
        <dbReference type="SAM" id="MobiDB-lite"/>
    </source>
</evidence>
<feature type="region of interest" description="Disordered" evidence="2">
    <location>
        <begin position="78"/>
        <end position="97"/>
    </location>
</feature>
<dbReference type="PANTHER" id="PTHR34477">
    <property type="entry name" value="UPF0213 PROTEIN YHBQ"/>
    <property type="match status" value="1"/>
</dbReference>
<reference evidence="4 5" key="1">
    <citation type="journal article" date="2016" name="Nat. Commun.">
        <title>Thousands of microbial genomes shed light on interconnected biogeochemical processes in an aquifer system.</title>
        <authorList>
            <person name="Anantharaman K."/>
            <person name="Brown C.T."/>
            <person name="Hug L.A."/>
            <person name="Sharon I."/>
            <person name="Castelle C.J."/>
            <person name="Probst A.J."/>
            <person name="Thomas B.C."/>
            <person name="Singh A."/>
            <person name="Wilkins M.J."/>
            <person name="Karaoz U."/>
            <person name="Brodie E.L."/>
            <person name="Williams K.H."/>
            <person name="Hubbard S.S."/>
            <person name="Banfield J.F."/>
        </authorList>
    </citation>
    <scope>NUCLEOTIDE SEQUENCE [LARGE SCALE GENOMIC DNA]</scope>
</reference>
<name>A0A1F6BQU1_9BACT</name>
<sequence length="97" mass="11627">MPYFVYILECADGSLYVGCTNNPEKRLKQHNDSKQGAHYTKTRRPVELLHRETFETLFDARKREREIKSWRREKKLKLIRSNPYTDSRPENPANCQK</sequence>
<comment type="similarity">
    <text evidence="1">Belongs to the UPF0213 family.</text>
</comment>
<dbReference type="InterPro" id="IPR000305">
    <property type="entry name" value="GIY-YIG_endonuc"/>
</dbReference>
<proteinExistence type="inferred from homology"/>
<dbReference type="PANTHER" id="PTHR34477:SF1">
    <property type="entry name" value="UPF0213 PROTEIN YHBQ"/>
    <property type="match status" value="1"/>
</dbReference>
<dbReference type="PROSITE" id="PS50164">
    <property type="entry name" value="GIY_YIG"/>
    <property type="match status" value="1"/>
</dbReference>
<evidence type="ECO:0000313" key="4">
    <source>
        <dbReference type="EMBL" id="OGG39295.1"/>
    </source>
</evidence>
<protein>
    <recommendedName>
        <fullName evidence="3">GIY-YIG domain-containing protein</fullName>
    </recommendedName>
</protein>
<evidence type="ECO:0000259" key="3">
    <source>
        <dbReference type="PROSITE" id="PS50164"/>
    </source>
</evidence>
<dbReference type="AlphaFoldDB" id="A0A1F6BQU1"/>
<dbReference type="SUPFAM" id="SSF82771">
    <property type="entry name" value="GIY-YIG endonuclease"/>
    <property type="match status" value="1"/>
</dbReference>
<dbReference type="CDD" id="cd10456">
    <property type="entry name" value="GIY-YIG_UPF0213"/>
    <property type="match status" value="1"/>
</dbReference>
<comment type="caution">
    <text evidence="4">The sequence shown here is derived from an EMBL/GenBank/DDBJ whole genome shotgun (WGS) entry which is preliminary data.</text>
</comment>
<gene>
    <name evidence="4" type="ORF">A2127_00645</name>
</gene>
<dbReference type="Proteomes" id="UP000179324">
    <property type="component" value="Unassembled WGS sequence"/>
</dbReference>
<dbReference type="InterPro" id="IPR035901">
    <property type="entry name" value="GIY-YIG_endonuc_sf"/>
</dbReference>
<evidence type="ECO:0000313" key="5">
    <source>
        <dbReference type="Proteomes" id="UP000179324"/>
    </source>
</evidence>
<organism evidence="4 5">
    <name type="scientific">Candidatus Jorgensenbacteria bacterium GWC1_48_12</name>
    <dbReference type="NCBI Taxonomy" id="1798469"/>
    <lineage>
        <taxon>Bacteria</taxon>
        <taxon>Candidatus Joergenseniibacteriota</taxon>
    </lineage>
</organism>
<dbReference type="Gene3D" id="3.40.1440.10">
    <property type="entry name" value="GIY-YIG endonuclease"/>
    <property type="match status" value="1"/>
</dbReference>